<dbReference type="InterPro" id="IPR000412">
    <property type="entry name" value="ABC_2_transport"/>
</dbReference>
<evidence type="ECO:0000256" key="6">
    <source>
        <dbReference type="ARBA" id="ARBA00022692"/>
    </source>
</evidence>
<evidence type="ECO:0000256" key="7">
    <source>
        <dbReference type="ARBA" id="ARBA00022989"/>
    </source>
</evidence>
<dbReference type="InterPro" id="IPR047817">
    <property type="entry name" value="ABC2_TM_bact-type"/>
</dbReference>
<feature type="transmembrane region" description="Helical" evidence="9">
    <location>
        <begin position="103"/>
        <end position="129"/>
    </location>
</feature>
<dbReference type="PRINTS" id="PR00164">
    <property type="entry name" value="ABC2TRNSPORT"/>
</dbReference>
<dbReference type="PIRSF" id="PIRSF006648">
    <property type="entry name" value="DrrB"/>
    <property type="match status" value="1"/>
</dbReference>
<evidence type="ECO:0000256" key="1">
    <source>
        <dbReference type="ARBA" id="ARBA00004429"/>
    </source>
</evidence>
<protein>
    <recommendedName>
        <fullName evidence="9">Transport permease protein</fullName>
    </recommendedName>
</protein>
<dbReference type="GO" id="GO:0015920">
    <property type="term" value="P:lipopolysaccharide transport"/>
    <property type="evidence" value="ECO:0007669"/>
    <property type="project" value="TreeGrafter"/>
</dbReference>
<evidence type="ECO:0000313" key="12">
    <source>
        <dbReference type="Proteomes" id="UP000257144"/>
    </source>
</evidence>
<dbReference type="RefSeq" id="WP_115451223.1">
    <property type="nucleotide sequence ID" value="NZ_QNQT01000002.1"/>
</dbReference>
<feature type="transmembrane region" description="Helical" evidence="9">
    <location>
        <begin position="141"/>
        <end position="163"/>
    </location>
</feature>
<dbReference type="Pfam" id="PF01061">
    <property type="entry name" value="ABC2_membrane"/>
    <property type="match status" value="1"/>
</dbReference>
<keyword evidence="4 9" id="KW-1003">Cell membrane</keyword>
<dbReference type="GO" id="GO:0043190">
    <property type="term" value="C:ATP-binding cassette (ABC) transporter complex"/>
    <property type="evidence" value="ECO:0007669"/>
    <property type="project" value="InterPro"/>
</dbReference>
<name>A0A3D8GTJ2_9BACI</name>
<keyword evidence="5" id="KW-0997">Cell inner membrane</keyword>
<keyword evidence="8 9" id="KW-0472">Membrane</keyword>
<organism evidence="11 12">
    <name type="scientific">Neobacillus piezotolerans</name>
    <dbReference type="NCBI Taxonomy" id="2259171"/>
    <lineage>
        <taxon>Bacteria</taxon>
        <taxon>Bacillati</taxon>
        <taxon>Bacillota</taxon>
        <taxon>Bacilli</taxon>
        <taxon>Bacillales</taxon>
        <taxon>Bacillaceae</taxon>
        <taxon>Neobacillus</taxon>
    </lineage>
</organism>
<sequence>MVKDLKAILNYRHMLFSMVQRELRSRYKGSFFGFLWTFINPLLQLIVYSTVFPYLLRVKQENYPMFLFIALLPWIFFTTSVQNATSSIVGNANLVTKIHFPRMILPLSAVSTNLMNYIYSLVIVVPALLLTGVQLTVNLLWFPLILFIEFIFAFGLALIFSALHVKFRDIEHIVGVLVFCWFYVTPIVFPMDIFPPELARLMGINPMVGVIQSFRNIFLYGIQPDFGALAYSLIVALIALFIGFFVFKKYEKTFAEDL</sequence>
<evidence type="ECO:0000256" key="2">
    <source>
        <dbReference type="ARBA" id="ARBA00007783"/>
    </source>
</evidence>
<evidence type="ECO:0000256" key="9">
    <source>
        <dbReference type="RuleBase" id="RU361157"/>
    </source>
</evidence>
<dbReference type="PROSITE" id="PS51012">
    <property type="entry name" value="ABC_TM2"/>
    <property type="match status" value="1"/>
</dbReference>
<gene>
    <name evidence="11" type="ORF">DRW41_06830</name>
</gene>
<dbReference type="PANTHER" id="PTHR30413:SF8">
    <property type="entry name" value="TRANSPORT PERMEASE PROTEIN"/>
    <property type="match status" value="1"/>
</dbReference>
<keyword evidence="6 9" id="KW-0812">Transmembrane</keyword>
<dbReference type="PANTHER" id="PTHR30413">
    <property type="entry name" value="INNER MEMBRANE TRANSPORT PERMEASE"/>
    <property type="match status" value="1"/>
</dbReference>
<dbReference type="EMBL" id="QNQT01000002">
    <property type="protein sequence ID" value="RDU37551.1"/>
    <property type="molecule type" value="Genomic_DNA"/>
</dbReference>
<proteinExistence type="inferred from homology"/>
<evidence type="ECO:0000256" key="5">
    <source>
        <dbReference type="ARBA" id="ARBA00022519"/>
    </source>
</evidence>
<feature type="domain" description="ABC transmembrane type-2" evidence="10">
    <location>
        <begin position="32"/>
        <end position="250"/>
    </location>
</feature>
<keyword evidence="7 9" id="KW-1133">Transmembrane helix</keyword>
<comment type="similarity">
    <text evidence="2 9">Belongs to the ABC-2 integral membrane protein family.</text>
</comment>
<evidence type="ECO:0000256" key="4">
    <source>
        <dbReference type="ARBA" id="ARBA00022475"/>
    </source>
</evidence>
<evidence type="ECO:0000259" key="10">
    <source>
        <dbReference type="PROSITE" id="PS51012"/>
    </source>
</evidence>
<dbReference type="InterPro" id="IPR013525">
    <property type="entry name" value="ABC2_TM"/>
</dbReference>
<comment type="subcellular location">
    <subcellularLocation>
        <location evidence="1">Cell inner membrane</location>
        <topology evidence="1">Multi-pass membrane protein</topology>
    </subcellularLocation>
    <subcellularLocation>
        <location evidence="9">Cell membrane</location>
        <topology evidence="9">Multi-pass membrane protein</topology>
    </subcellularLocation>
</comment>
<dbReference type="OrthoDB" id="9794365at2"/>
<keyword evidence="3 9" id="KW-0813">Transport</keyword>
<reference evidence="11 12" key="1">
    <citation type="submission" date="2018-07" db="EMBL/GenBank/DDBJ databases">
        <title>Bacillus sp. YLB-04 draft genome sequence.</title>
        <authorList>
            <person name="Yu L."/>
            <person name="Tang X."/>
        </authorList>
    </citation>
    <scope>NUCLEOTIDE SEQUENCE [LARGE SCALE GENOMIC DNA]</scope>
    <source>
        <strain evidence="11 12">YLB-04</strain>
    </source>
</reference>
<dbReference type="Proteomes" id="UP000257144">
    <property type="component" value="Unassembled WGS sequence"/>
</dbReference>
<dbReference type="AlphaFoldDB" id="A0A3D8GTJ2"/>
<accession>A0A3D8GTJ2</accession>
<feature type="transmembrane region" description="Helical" evidence="9">
    <location>
        <begin position="31"/>
        <end position="51"/>
    </location>
</feature>
<feature type="transmembrane region" description="Helical" evidence="9">
    <location>
        <begin position="228"/>
        <end position="247"/>
    </location>
</feature>
<evidence type="ECO:0000256" key="3">
    <source>
        <dbReference type="ARBA" id="ARBA00022448"/>
    </source>
</evidence>
<feature type="transmembrane region" description="Helical" evidence="9">
    <location>
        <begin position="170"/>
        <end position="189"/>
    </location>
</feature>
<feature type="transmembrane region" description="Helical" evidence="9">
    <location>
        <begin position="63"/>
        <end position="82"/>
    </location>
</feature>
<evidence type="ECO:0000313" key="11">
    <source>
        <dbReference type="EMBL" id="RDU37551.1"/>
    </source>
</evidence>
<dbReference type="GO" id="GO:0140359">
    <property type="term" value="F:ABC-type transporter activity"/>
    <property type="evidence" value="ECO:0007669"/>
    <property type="project" value="InterPro"/>
</dbReference>
<evidence type="ECO:0000256" key="8">
    <source>
        <dbReference type="ARBA" id="ARBA00023136"/>
    </source>
</evidence>
<comment type="caution">
    <text evidence="11">The sequence shown here is derived from an EMBL/GenBank/DDBJ whole genome shotgun (WGS) entry which is preliminary data.</text>
</comment>
<keyword evidence="12" id="KW-1185">Reference proteome</keyword>